<accession>A0ABT9FGN1</accession>
<dbReference type="Proteomes" id="UP001177212">
    <property type="component" value="Unassembled WGS sequence"/>
</dbReference>
<dbReference type="EMBL" id="JAUYVT010000015">
    <property type="protein sequence ID" value="MDP2565943.1"/>
    <property type="molecule type" value="Genomic_DNA"/>
</dbReference>
<feature type="transmembrane region" description="Helical" evidence="1">
    <location>
        <begin position="12"/>
        <end position="35"/>
    </location>
</feature>
<keyword evidence="1" id="KW-0812">Transmembrane</keyword>
<keyword evidence="1" id="KW-1133">Transmembrane helix</keyword>
<sequence>MGSFLEDYFWMMVSIAEPFGIFITWLFVFTFLYNLSAAINKIDNSRTQLSFIMMVSYTLCLYIDMYTPLRHLQLFIFDAVTIAAIIIWRYSLGKVIPVSFYYLVGGLSVNATLFLAMHVDSIVNPYCGYWWLWGVYGSVMPLVDITMAVVLVTNKDLLKLVWLTKKLTTRA</sequence>
<evidence type="ECO:0008006" key="4">
    <source>
        <dbReference type="Google" id="ProtNLM"/>
    </source>
</evidence>
<gene>
    <name evidence="2" type="ORF">Q8W34_14950</name>
</gene>
<keyword evidence="3" id="KW-1185">Reference proteome</keyword>
<feature type="transmembrane region" description="Helical" evidence="1">
    <location>
        <begin position="131"/>
        <end position="152"/>
    </location>
</feature>
<evidence type="ECO:0000256" key="1">
    <source>
        <dbReference type="SAM" id="Phobius"/>
    </source>
</evidence>
<feature type="transmembrane region" description="Helical" evidence="1">
    <location>
        <begin position="71"/>
        <end position="88"/>
    </location>
</feature>
<feature type="transmembrane region" description="Helical" evidence="1">
    <location>
        <begin position="47"/>
        <end position="65"/>
    </location>
</feature>
<evidence type="ECO:0000313" key="2">
    <source>
        <dbReference type="EMBL" id="MDP2565943.1"/>
    </source>
</evidence>
<feature type="transmembrane region" description="Helical" evidence="1">
    <location>
        <begin position="100"/>
        <end position="119"/>
    </location>
</feature>
<proteinExistence type="predicted"/>
<comment type="caution">
    <text evidence="2">The sequence shown here is derived from an EMBL/GenBank/DDBJ whole genome shotgun (WGS) entry which is preliminary data.</text>
</comment>
<keyword evidence="1" id="KW-0472">Membrane</keyword>
<dbReference type="RefSeq" id="WP_305472682.1">
    <property type="nucleotide sequence ID" value="NZ_JAUYVT010000015.1"/>
</dbReference>
<organism evidence="2 3">
    <name type="scientific">Pseudoalteromonas marina</name>
    <dbReference type="NCBI Taxonomy" id="267375"/>
    <lineage>
        <taxon>Bacteria</taxon>
        <taxon>Pseudomonadati</taxon>
        <taxon>Pseudomonadota</taxon>
        <taxon>Gammaproteobacteria</taxon>
        <taxon>Alteromonadales</taxon>
        <taxon>Pseudoalteromonadaceae</taxon>
        <taxon>Pseudoalteromonas</taxon>
    </lineage>
</organism>
<reference evidence="2" key="1">
    <citation type="submission" date="2023-07" db="EMBL/GenBank/DDBJ databases">
        <title>Genome content predicts the carbon catabolic preferences of heterotrophic bacteria.</title>
        <authorList>
            <person name="Gralka M."/>
        </authorList>
    </citation>
    <scope>NUCLEOTIDE SEQUENCE</scope>
    <source>
        <strain evidence="2">4G09</strain>
    </source>
</reference>
<evidence type="ECO:0000313" key="3">
    <source>
        <dbReference type="Proteomes" id="UP001177212"/>
    </source>
</evidence>
<protein>
    <recommendedName>
        <fullName evidence="4">Membrane protein triplicated sequence</fullName>
    </recommendedName>
</protein>
<name>A0ABT9FGN1_9GAMM</name>